<dbReference type="InterPro" id="IPR035093">
    <property type="entry name" value="RelE/ParE_toxin_dom_sf"/>
</dbReference>
<keyword evidence="2" id="KW-1277">Toxin-antitoxin system</keyword>
<dbReference type="Gene3D" id="3.30.2310.20">
    <property type="entry name" value="RelE-like"/>
    <property type="match status" value="1"/>
</dbReference>
<evidence type="ECO:0000256" key="2">
    <source>
        <dbReference type="ARBA" id="ARBA00022649"/>
    </source>
</evidence>
<evidence type="ECO:0008006" key="5">
    <source>
        <dbReference type="Google" id="ProtNLM"/>
    </source>
</evidence>
<comment type="similarity">
    <text evidence="1">Belongs to the RelE toxin family.</text>
</comment>
<evidence type="ECO:0000313" key="4">
    <source>
        <dbReference type="Proteomes" id="UP000019141"/>
    </source>
</evidence>
<dbReference type="Pfam" id="PF05016">
    <property type="entry name" value="ParE_toxin"/>
    <property type="match status" value="1"/>
</dbReference>
<organism evidence="3 4">
    <name type="scientific">Entotheonella factor</name>
    <dbReference type="NCBI Taxonomy" id="1429438"/>
    <lineage>
        <taxon>Bacteria</taxon>
        <taxon>Pseudomonadati</taxon>
        <taxon>Nitrospinota/Tectimicrobiota group</taxon>
        <taxon>Candidatus Tectimicrobiota</taxon>
        <taxon>Candidatus Entotheonellia</taxon>
        <taxon>Candidatus Entotheonellales</taxon>
        <taxon>Candidatus Entotheonellaceae</taxon>
        <taxon>Candidatus Entotheonella</taxon>
    </lineage>
</organism>
<dbReference type="PANTHER" id="PTHR33755:SF6">
    <property type="entry name" value="PLASMID STABILIZATION SYSTEM PROTEIN"/>
    <property type="match status" value="1"/>
</dbReference>
<dbReference type="PANTHER" id="PTHR33755">
    <property type="entry name" value="TOXIN PARE1-RELATED"/>
    <property type="match status" value="1"/>
</dbReference>
<dbReference type="InterPro" id="IPR007712">
    <property type="entry name" value="RelE/ParE_toxin"/>
</dbReference>
<comment type="caution">
    <text evidence="3">The sequence shown here is derived from an EMBL/GenBank/DDBJ whole genome shotgun (WGS) entry which is preliminary data.</text>
</comment>
<sequence length="97" mass="11363">MNRFRLSPEAVQDITAIWTYIAQDNVSMARRVRLELLAVCRRLSQNPGIGHRREDLTDKPVRFFPVYSYLIIYNPDTEPLEIVRVLHGSQNIPRLLE</sequence>
<dbReference type="InterPro" id="IPR051803">
    <property type="entry name" value="TA_system_RelE-like_toxin"/>
</dbReference>
<proteinExistence type="inferred from homology"/>
<dbReference type="Proteomes" id="UP000019141">
    <property type="component" value="Unassembled WGS sequence"/>
</dbReference>
<keyword evidence="4" id="KW-1185">Reference proteome</keyword>
<evidence type="ECO:0000313" key="3">
    <source>
        <dbReference type="EMBL" id="ETW93684.1"/>
    </source>
</evidence>
<dbReference type="EMBL" id="AZHW01001190">
    <property type="protein sequence ID" value="ETW93684.1"/>
    <property type="molecule type" value="Genomic_DNA"/>
</dbReference>
<dbReference type="AlphaFoldDB" id="W4L6Z3"/>
<gene>
    <name evidence="3" type="ORF">ETSY1_38125</name>
</gene>
<accession>W4L6Z3</accession>
<protein>
    <recommendedName>
        <fullName evidence="5">Toxin</fullName>
    </recommendedName>
</protein>
<name>W4L6Z3_ENTF1</name>
<evidence type="ECO:0000256" key="1">
    <source>
        <dbReference type="ARBA" id="ARBA00006226"/>
    </source>
</evidence>
<reference evidence="3 4" key="1">
    <citation type="journal article" date="2014" name="Nature">
        <title>An environmental bacterial taxon with a large and distinct metabolic repertoire.</title>
        <authorList>
            <person name="Wilson M.C."/>
            <person name="Mori T."/>
            <person name="Ruckert C."/>
            <person name="Uria A.R."/>
            <person name="Helf M.J."/>
            <person name="Takada K."/>
            <person name="Gernert C."/>
            <person name="Steffens U.A."/>
            <person name="Heycke N."/>
            <person name="Schmitt S."/>
            <person name="Rinke C."/>
            <person name="Helfrich E.J."/>
            <person name="Brachmann A.O."/>
            <person name="Gurgui C."/>
            <person name="Wakimoto T."/>
            <person name="Kracht M."/>
            <person name="Crusemann M."/>
            <person name="Hentschel U."/>
            <person name="Abe I."/>
            <person name="Matsunaga S."/>
            <person name="Kalinowski J."/>
            <person name="Takeyama H."/>
            <person name="Piel J."/>
        </authorList>
    </citation>
    <scope>NUCLEOTIDE SEQUENCE [LARGE SCALE GENOMIC DNA]</scope>
    <source>
        <strain evidence="4">TSY1</strain>
    </source>
</reference>
<dbReference type="HOGENOM" id="CLU_147162_10_1_7"/>